<evidence type="ECO:0000313" key="2">
    <source>
        <dbReference type="Proteomes" id="UP000443582"/>
    </source>
</evidence>
<accession>A0ABY0IFD1</accession>
<dbReference type="Pfam" id="PF07722">
    <property type="entry name" value="Peptidase_C26"/>
    <property type="match status" value="1"/>
</dbReference>
<dbReference type="EMBL" id="QDKL01000002">
    <property type="protein sequence ID" value="RZF21666.1"/>
    <property type="molecule type" value="Genomic_DNA"/>
</dbReference>
<dbReference type="CDD" id="cd01745">
    <property type="entry name" value="GATase1_2"/>
    <property type="match status" value="1"/>
</dbReference>
<dbReference type="SUPFAM" id="SSF52317">
    <property type="entry name" value="Class I glutamine amidotransferase-like"/>
    <property type="match status" value="1"/>
</dbReference>
<dbReference type="PANTHER" id="PTHR43235:SF1">
    <property type="entry name" value="GLUTAMINE AMIDOTRANSFERASE PB2B2.05-RELATED"/>
    <property type="match status" value="1"/>
</dbReference>
<dbReference type="InterPro" id="IPR029062">
    <property type="entry name" value="Class_I_gatase-like"/>
</dbReference>
<dbReference type="PROSITE" id="PS51273">
    <property type="entry name" value="GATASE_TYPE_1"/>
    <property type="match status" value="1"/>
</dbReference>
<dbReference type="InterPro" id="IPR044668">
    <property type="entry name" value="PuuD-like"/>
</dbReference>
<protein>
    <submittedName>
        <fullName evidence="1">Gamma-glutamyl-gamma-aminobutyrate hydrolase family protein</fullName>
    </submittedName>
</protein>
<dbReference type="InterPro" id="IPR011697">
    <property type="entry name" value="Peptidase_C26"/>
</dbReference>
<reference evidence="2" key="1">
    <citation type="journal article" date="2019" name="Int. J. Syst. Evol. Microbiol.">
        <title>Halobacteriovorax valvorus sp. nov., a novel prokaryotic predator isolated from coastal seawater of China.</title>
        <authorList>
            <person name="Chen M.-X."/>
        </authorList>
    </citation>
    <scope>NUCLEOTIDE SEQUENCE [LARGE SCALE GENOMIC DNA]</scope>
    <source>
        <strain evidence="2">BL9</strain>
    </source>
</reference>
<sequence length="230" mass="26457">MKPLIGVTKSYGLTGIIQNLAIRVCLYFSNARSVNLSTKHPQLDLDIDGLIISGGTDLYPGIYNNKDIKENYKYDHKRDELELNWLRVAKKRRLPIFCICRGAQLLNVFKGGTLHTDVSKVFEGAHYPSSLWGKVFYRKKIKIKPNTRLNEIFKKDETEVNSLHSQSIDKLGTGLDVSAVEDNGVIQAVENEGPRFIMGLQFHPEFLFYRKDIRNLFREFVRASKDYSRQ</sequence>
<dbReference type="Proteomes" id="UP000443582">
    <property type="component" value="Unassembled WGS sequence"/>
</dbReference>
<evidence type="ECO:0000313" key="1">
    <source>
        <dbReference type="EMBL" id="RZF21666.1"/>
    </source>
</evidence>
<comment type="caution">
    <text evidence="1">The sequence shown here is derived from an EMBL/GenBank/DDBJ whole genome shotgun (WGS) entry which is preliminary data.</text>
</comment>
<dbReference type="RefSeq" id="WP_115361275.1">
    <property type="nucleotide sequence ID" value="NZ_QDKL01000002.1"/>
</dbReference>
<keyword evidence="2" id="KW-1185">Reference proteome</keyword>
<organism evidence="1 2">
    <name type="scientific">Halobacteriovorax vibrionivorans</name>
    <dbReference type="NCBI Taxonomy" id="2152716"/>
    <lineage>
        <taxon>Bacteria</taxon>
        <taxon>Pseudomonadati</taxon>
        <taxon>Bdellovibrionota</taxon>
        <taxon>Bacteriovoracia</taxon>
        <taxon>Bacteriovoracales</taxon>
        <taxon>Halobacteriovoraceae</taxon>
        <taxon>Halobacteriovorax</taxon>
    </lineage>
</organism>
<keyword evidence="1" id="KW-0378">Hydrolase</keyword>
<gene>
    <name evidence="1" type="ORF">DAY19_08225</name>
</gene>
<dbReference type="Gene3D" id="3.40.50.880">
    <property type="match status" value="1"/>
</dbReference>
<dbReference type="GO" id="GO:0016787">
    <property type="term" value="F:hydrolase activity"/>
    <property type="evidence" value="ECO:0007669"/>
    <property type="project" value="UniProtKB-KW"/>
</dbReference>
<dbReference type="PANTHER" id="PTHR43235">
    <property type="entry name" value="GLUTAMINE AMIDOTRANSFERASE PB2B2.05-RELATED"/>
    <property type="match status" value="1"/>
</dbReference>
<proteinExistence type="predicted"/>
<name>A0ABY0IFD1_9BACT</name>